<keyword evidence="2" id="KW-0227">DNA damage</keyword>
<dbReference type="RefSeq" id="WP_249894344.1">
    <property type="nucleotide sequence ID" value="NZ_CP082904.1"/>
</dbReference>
<comment type="similarity">
    <text evidence="1">Belongs to the DNA polymerase type-Y family.</text>
</comment>
<dbReference type="Pfam" id="PF11799">
    <property type="entry name" value="IMS_C"/>
    <property type="match status" value="1"/>
</dbReference>
<feature type="domain" description="UmuC" evidence="6">
    <location>
        <begin position="2"/>
        <end position="187"/>
    </location>
</feature>
<dbReference type="PROSITE" id="PS50173">
    <property type="entry name" value="UMUC"/>
    <property type="match status" value="1"/>
</dbReference>
<evidence type="ECO:0000313" key="7">
    <source>
        <dbReference type="EMBL" id="UQY45789.1"/>
    </source>
</evidence>
<dbReference type="SUPFAM" id="SSF100879">
    <property type="entry name" value="Lesion bypass DNA polymerase (Y-family), little finger domain"/>
    <property type="match status" value="1"/>
</dbReference>
<sequence length="420" mass="47335">MFALCDVNSFYTSVETVFRPDLWGKPVVVVSNNDGCIISRSAEAKALGIPMGAPLFKFSDFLRQHGVQVFSSNYALYADMSLRVMTILEEMAPKTEVYSIDEAWLFLQGMEKLVGWQEWGHEIRNRVQRETHLTLGVGIAPTMTLAKLANYAAKRWRKTDGVVVLTDPERQRKLMALANVSDVWGVGSRISKRLNAMGMKTVLDLANADTHLIRKKFSVVLERTVRELRGEPCLALEETPSARQQIVCSRSYGVKVTAKDEVRQSLCAFAERAAAKLREEGQFCRCVTVFFRTSGYDTGGEYCSRQGSMTCQVPTHDTRDIIKMALSVFEKIWLSGPRYAKAGIILGDFYHRGVAQPGLFDEIQPRANSEALMQVMDSLNQSRRGALWFAGQGIEKPWQMKREMLSPAYTTRFSDLPKVR</sequence>
<dbReference type="GO" id="GO:0003887">
    <property type="term" value="F:DNA-directed DNA polymerase activity"/>
    <property type="evidence" value="ECO:0007669"/>
    <property type="project" value="UniProtKB-EC"/>
</dbReference>
<proteinExistence type="inferred from homology"/>
<keyword evidence="5" id="KW-0742">SOS response</keyword>
<dbReference type="InterPro" id="IPR050116">
    <property type="entry name" value="DNA_polymerase-Y"/>
</dbReference>
<dbReference type="InterPro" id="IPR043502">
    <property type="entry name" value="DNA/RNA_pol_sf"/>
</dbReference>
<keyword evidence="8" id="KW-1185">Reference proteome</keyword>
<keyword evidence="7" id="KW-0808">Transferase</keyword>
<accession>A0ABY4RC94</accession>
<dbReference type="PANTHER" id="PTHR11076:SF34">
    <property type="entry name" value="PROTEIN UMUC"/>
    <property type="match status" value="1"/>
</dbReference>
<dbReference type="InterPro" id="IPR001126">
    <property type="entry name" value="UmuC"/>
</dbReference>
<gene>
    <name evidence="7" type="primary">umuC</name>
    <name evidence="7" type="ORF">K6958_09160</name>
</gene>
<dbReference type="SUPFAM" id="SSF56672">
    <property type="entry name" value="DNA/RNA polymerases"/>
    <property type="match status" value="1"/>
</dbReference>
<dbReference type="InterPro" id="IPR036775">
    <property type="entry name" value="DNA_pol_Y-fam_lit_finger_sf"/>
</dbReference>
<dbReference type="Pfam" id="PF00817">
    <property type="entry name" value="IMS"/>
    <property type="match status" value="1"/>
</dbReference>
<evidence type="ECO:0000313" key="8">
    <source>
        <dbReference type="Proteomes" id="UP001056635"/>
    </source>
</evidence>
<evidence type="ECO:0000256" key="4">
    <source>
        <dbReference type="ARBA" id="ARBA00023204"/>
    </source>
</evidence>
<dbReference type="Pfam" id="PF13438">
    <property type="entry name" value="DUF4113"/>
    <property type="match status" value="1"/>
</dbReference>
<evidence type="ECO:0000256" key="2">
    <source>
        <dbReference type="ARBA" id="ARBA00022763"/>
    </source>
</evidence>
<dbReference type="NCBIfam" id="NF002955">
    <property type="entry name" value="PRK03609.1"/>
    <property type="match status" value="1"/>
</dbReference>
<dbReference type="PANTHER" id="PTHR11076">
    <property type="entry name" value="DNA REPAIR POLYMERASE UMUC / TRANSFERASE FAMILY MEMBER"/>
    <property type="match status" value="1"/>
</dbReference>
<evidence type="ECO:0000256" key="5">
    <source>
        <dbReference type="ARBA" id="ARBA00023236"/>
    </source>
</evidence>
<name>A0ABY4RC94_9GAMM</name>
<dbReference type="CDD" id="cd01700">
    <property type="entry name" value="PolY_Pol_V_umuC"/>
    <property type="match status" value="1"/>
</dbReference>
<organism evidence="7 8">
    <name type="scientific">Mixta hanseatica</name>
    <dbReference type="NCBI Taxonomy" id="2872648"/>
    <lineage>
        <taxon>Bacteria</taxon>
        <taxon>Pseudomonadati</taxon>
        <taxon>Pseudomonadota</taxon>
        <taxon>Gammaproteobacteria</taxon>
        <taxon>Enterobacterales</taxon>
        <taxon>Erwiniaceae</taxon>
        <taxon>Mixta</taxon>
    </lineage>
</organism>
<dbReference type="EMBL" id="CP082904">
    <property type="protein sequence ID" value="UQY45789.1"/>
    <property type="molecule type" value="Genomic_DNA"/>
</dbReference>
<dbReference type="InterPro" id="IPR043128">
    <property type="entry name" value="Rev_trsase/Diguanyl_cyclase"/>
</dbReference>
<evidence type="ECO:0000256" key="3">
    <source>
        <dbReference type="ARBA" id="ARBA00023199"/>
    </source>
</evidence>
<dbReference type="InterPro" id="IPR025188">
    <property type="entry name" value="DUF4113"/>
</dbReference>
<dbReference type="Gene3D" id="3.30.1490.100">
    <property type="entry name" value="DNA polymerase, Y-family, little finger domain"/>
    <property type="match status" value="1"/>
</dbReference>
<protein>
    <submittedName>
        <fullName evidence="7">Translesion error-prone DNA polymerase V subunit UmuC</fullName>
        <ecNumber evidence="7">2.7.7.7</ecNumber>
    </submittedName>
</protein>
<dbReference type="InterPro" id="IPR017961">
    <property type="entry name" value="DNA_pol_Y-fam_little_finger"/>
</dbReference>
<evidence type="ECO:0000256" key="1">
    <source>
        <dbReference type="ARBA" id="ARBA00010945"/>
    </source>
</evidence>
<keyword evidence="4" id="KW-0234">DNA repair</keyword>
<dbReference type="EC" id="2.7.7.7" evidence="7"/>
<keyword evidence="7" id="KW-0548">Nucleotidyltransferase</keyword>
<reference evidence="7" key="1">
    <citation type="submission" date="2021-09" db="EMBL/GenBank/DDBJ databases">
        <title>First case of bloodstream infection caused by Mixta hanseatica sp. nov., a member of the Erwiniaceae family.</title>
        <authorList>
            <person name="Both A."/>
            <person name="Huang J."/>
            <person name="Wenzel P."/>
            <person name="Aepfelbacher M."/>
            <person name="Rohde H."/>
            <person name="Christner M."/>
            <person name="Hentschke M."/>
        </authorList>
    </citation>
    <scope>NUCLEOTIDE SEQUENCE</scope>
    <source>
        <strain evidence="7">X22927</strain>
    </source>
</reference>
<dbReference type="Gene3D" id="3.30.70.270">
    <property type="match status" value="1"/>
</dbReference>
<keyword evidence="3" id="KW-0741">SOS mutagenesis</keyword>
<dbReference type="Gene3D" id="1.10.150.20">
    <property type="entry name" value="5' to 3' exonuclease, C-terminal subdomain"/>
    <property type="match status" value="1"/>
</dbReference>
<evidence type="ECO:0000259" key="6">
    <source>
        <dbReference type="PROSITE" id="PS50173"/>
    </source>
</evidence>
<dbReference type="Proteomes" id="UP001056635">
    <property type="component" value="Chromosome"/>
</dbReference>
<dbReference type="Gene3D" id="3.40.1170.60">
    <property type="match status" value="1"/>
</dbReference>